<keyword evidence="2" id="KW-1185">Reference proteome</keyword>
<dbReference type="EMBL" id="CP090039">
    <property type="protein sequence ID" value="UPL01742.1"/>
    <property type="molecule type" value="Genomic_DNA"/>
</dbReference>
<reference evidence="1" key="1">
    <citation type="submission" date="2021-11" db="EMBL/GenBank/DDBJ databases">
        <title>Fusarium solani-melongenae Genome sequencing and assembly.</title>
        <authorList>
            <person name="Xie S."/>
            <person name="Huang L."/>
            <person name="Zhang X."/>
        </authorList>
    </citation>
    <scope>NUCLEOTIDE SEQUENCE</scope>
    <source>
        <strain evidence="1">CRI 24-3</strain>
    </source>
</reference>
<evidence type="ECO:0000313" key="2">
    <source>
        <dbReference type="Proteomes" id="UP000830768"/>
    </source>
</evidence>
<organism evidence="1 2">
    <name type="scientific">Fusarium solani subsp. cucurbitae</name>
    <name type="common">Neocosmosporum cucurbitae</name>
    <dbReference type="NCBI Taxonomy" id="2747967"/>
    <lineage>
        <taxon>Eukaryota</taxon>
        <taxon>Fungi</taxon>
        <taxon>Dikarya</taxon>
        <taxon>Ascomycota</taxon>
        <taxon>Pezizomycotina</taxon>
        <taxon>Sordariomycetes</taxon>
        <taxon>Hypocreomycetidae</taxon>
        <taxon>Hypocreales</taxon>
        <taxon>Nectriaceae</taxon>
        <taxon>Fusarium</taxon>
        <taxon>Fusarium solani species complex</taxon>
    </lineage>
</organism>
<accession>A0ACD3ZKL2</accession>
<sequence>MGTKATTRPTLRHIAMRTISSRFSAALTFSEEYTQLGLARECDSMNHTTRDYFPSLQQDAGESQDQSLLSWQPQDLVDATAGASTTASVGNLIQPTEQPWQASLSSWPLHDMSQNGWQHPYQTGLGEVLSPTWELSQGTARALQHSPVVQTQPHSLPRRRSRYLCSPALPTIPRPIETPGPNMLTESAMDPIQRWRNSPPEAEPASLSAIADALRNTPLRGQASSSSLNSRRSDVGAGSTVSFASGSSLSSGSASASSVARRSRVSKRTRPTAAKGKTAEKKRFPCTFCCDSFKSKFDWARHERSLHLNIEGWRCAPFGSVEISAITGRSSCAYCGLADPTQTHLEDHGINLCTKGQIYARKDHLVQHLGCIHHVKDPPSIDSWKVEGPPVISRCGFCDLRMETWQERIDHLVSHFRKGKTMDDWKGGHDFEPKIAARVTNAIPPYLIASESKTYAPFSANTPNLTHAEHLKQINQAAEQSFEAWSRSGPSPESGAPAISLHDKSFPELLAFHLGRFAQHQTRLGVTLTDKMFQDEARRLQFGSVDPLDDTIADNEEWLSLFRSQHLEDSGRLSG</sequence>
<proteinExistence type="predicted"/>
<name>A0ACD3ZKL2_FUSSC</name>
<dbReference type="Proteomes" id="UP000830768">
    <property type="component" value="Chromosome 11"/>
</dbReference>
<protein>
    <submittedName>
        <fullName evidence="1">Uncharacterized protein</fullName>
    </submittedName>
</protein>
<evidence type="ECO:0000313" key="1">
    <source>
        <dbReference type="EMBL" id="UPL01742.1"/>
    </source>
</evidence>
<gene>
    <name evidence="1" type="ORF">LCI18_012676</name>
</gene>